<dbReference type="AlphaFoldDB" id="A0A9E9P333"/>
<evidence type="ECO:0000256" key="4">
    <source>
        <dbReference type="ARBA" id="ARBA00022833"/>
    </source>
</evidence>
<evidence type="ECO:0000256" key="3">
    <source>
        <dbReference type="ARBA" id="ARBA00022801"/>
    </source>
</evidence>
<dbReference type="GO" id="GO:0006508">
    <property type="term" value="P:proteolysis"/>
    <property type="evidence" value="ECO:0007669"/>
    <property type="project" value="UniProtKB-KW"/>
</dbReference>
<evidence type="ECO:0000259" key="7">
    <source>
        <dbReference type="PROSITE" id="PS50249"/>
    </source>
</evidence>
<evidence type="ECO:0000256" key="6">
    <source>
        <dbReference type="RuleBase" id="RU003797"/>
    </source>
</evidence>
<evidence type="ECO:0000313" key="9">
    <source>
        <dbReference type="Proteomes" id="UP001156215"/>
    </source>
</evidence>
<dbReference type="GO" id="GO:0008237">
    <property type="term" value="F:metallopeptidase activity"/>
    <property type="evidence" value="ECO:0007669"/>
    <property type="project" value="UniProtKB-KW"/>
</dbReference>
<name>A0A9E9P333_9BURK</name>
<dbReference type="KEGG" id="ovb:NB640_02635"/>
<dbReference type="Gene3D" id="1.10.150.20">
    <property type="entry name" value="5' to 3' exonuclease, C-terminal subdomain"/>
    <property type="match status" value="1"/>
</dbReference>
<keyword evidence="4" id="KW-0862">Zinc</keyword>
<evidence type="ECO:0000256" key="1">
    <source>
        <dbReference type="ARBA" id="ARBA00022670"/>
    </source>
</evidence>
<feature type="domain" description="MPN" evidence="7">
    <location>
        <begin position="102"/>
        <end position="224"/>
    </location>
</feature>
<dbReference type="InterPro" id="IPR025657">
    <property type="entry name" value="RadC_JAB"/>
</dbReference>
<dbReference type="Proteomes" id="UP001156215">
    <property type="component" value="Chromosome"/>
</dbReference>
<dbReference type="Pfam" id="PF04002">
    <property type="entry name" value="RadC"/>
    <property type="match status" value="1"/>
</dbReference>
<comment type="similarity">
    <text evidence="6">Belongs to the UPF0758 family.</text>
</comment>
<keyword evidence="5" id="KW-0482">Metalloprotease</keyword>
<evidence type="ECO:0000256" key="2">
    <source>
        <dbReference type="ARBA" id="ARBA00022723"/>
    </source>
</evidence>
<proteinExistence type="inferred from homology"/>
<gene>
    <name evidence="8" type="primary">radC</name>
    <name evidence="8" type="ORF">NB640_02635</name>
</gene>
<dbReference type="Gene3D" id="3.40.140.10">
    <property type="entry name" value="Cytidine Deaminase, domain 2"/>
    <property type="match status" value="1"/>
</dbReference>
<dbReference type="EMBL" id="CP098242">
    <property type="protein sequence ID" value="WAW10574.1"/>
    <property type="molecule type" value="Genomic_DNA"/>
</dbReference>
<dbReference type="SUPFAM" id="SSF47781">
    <property type="entry name" value="RuvA domain 2-like"/>
    <property type="match status" value="1"/>
</dbReference>
<reference evidence="8" key="1">
    <citation type="journal article" date="2022" name="Front. Microbiol.">
        <title>New perspectives on an old grouping: The genomic and phenotypic variability of Oxalobacter formigenes and the implications for calcium oxalate stone prevention.</title>
        <authorList>
            <person name="Chmiel J.A."/>
            <person name="Carr C."/>
            <person name="Stuivenberg G.A."/>
            <person name="Venema R."/>
            <person name="Chanyi R.M."/>
            <person name="Al K.F."/>
            <person name="Giguere D."/>
            <person name="Say H."/>
            <person name="Akouris P.P."/>
            <person name="Dominguez Romero S.A."/>
            <person name="Kwong A."/>
            <person name="Tai V."/>
            <person name="Koval S.F."/>
            <person name="Razvi H."/>
            <person name="Bjazevic J."/>
            <person name="Burton J.P."/>
        </authorList>
    </citation>
    <scope>NUCLEOTIDE SEQUENCE</scope>
    <source>
        <strain evidence="8">WoOx3</strain>
    </source>
</reference>
<protein>
    <submittedName>
        <fullName evidence="8">DNA repair protein RadC</fullName>
    </submittedName>
</protein>
<dbReference type="InterPro" id="IPR010994">
    <property type="entry name" value="RuvA_2-like"/>
</dbReference>
<dbReference type="InterPro" id="IPR037518">
    <property type="entry name" value="MPN"/>
</dbReference>
<dbReference type="NCBIfam" id="NF000642">
    <property type="entry name" value="PRK00024.1"/>
    <property type="match status" value="1"/>
</dbReference>
<dbReference type="GO" id="GO:0046872">
    <property type="term" value="F:metal ion binding"/>
    <property type="evidence" value="ECO:0007669"/>
    <property type="project" value="UniProtKB-KW"/>
</dbReference>
<accession>A0A9E9P333</accession>
<keyword evidence="2" id="KW-0479">Metal-binding</keyword>
<keyword evidence="1" id="KW-0645">Protease</keyword>
<dbReference type="RefSeq" id="WP_269309596.1">
    <property type="nucleotide sequence ID" value="NZ_CP098242.1"/>
</dbReference>
<dbReference type="PANTHER" id="PTHR30471:SF3">
    <property type="entry name" value="UPF0758 PROTEIN YEES-RELATED"/>
    <property type="match status" value="1"/>
</dbReference>
<dbReference type="PROSITE" id="PS50249">
    <property type="entry name" value="MPN"/>
    <property type="match status" value="1"/>
</dbReference>
<keyword evidence="9" id="KW-1185">Reference proteome</keyword>
<dbReference type="Pfam" id="PF20582">
    <property type="entry name" value="UPF0758_N"/>
    <property type="match status" value="1"/>
</dbReference>
<dbReference type="CDD" id="cd08071">
    <property type="entry name" value="MPN_DUF2466"/>
    <property type="match status" value="1"/>
</dbReference>
<dbReference type="InterPro" id="IPR046778">
    <property type="entry name" value="UPF0758_N"/>
</dbReference>
<evidence type="ECO:0000313" key="8">
    <source>
        <dbReference type="EMBL" id="WAW10574.1"/>
    </source>
</evidence>
<dbReference type="InterPro" id="IPR001405">
    <property type="entry name" value="UPF0758"/>
</dbReference>
<evidence type="ECO:0000256" key="5">
    <source>
        <dbReference type="ARBA" id="ARBA00023049"/>
    </source>
</evidence>
<keyword evidence="3" id="KW-0378">Hydrolase</keyword>
<dbReference type="PANTHER" id="PTHR30471">
    <property type="entry name" value="DNA REPAIR PROTEIN RADC"/>
    <property type="match status" value="1"/>
</dbReference>
<sequence length="224" mass="24952">MAITDWPEGERPRERLINEGPRHLSDAELLAIFLRTGSHGKSAVDLAREIMKHFGSLKELFAARLPDFKEVNGIGPAKYAQLQAILELSCRLLSEDMESGIVLSSPKSVKDYLQLSLCERSYEAFIVLFLDVKNRLIESVELFQGTLSHTSVYPRELIKAALTRNAASVILAHNHPTGTTEPSEQDKLLTKSLKQALDLVEVRLLDHFIVASSGIYSFAEHGLL</sequence>
<dbReference type="NCBIfam" id="TIGR00608">
    <property type="entry name" value="radc"/>
    <property type="match status" value="1"/>
</dbReference>
<organism evidence="8 9">
    <name type="scientific">Oxalobacter vibrioformis</name>
    <dbReference type="NCBI Taxonomy" id="933080"/>
    <lineage>
        <taxon>Bacteria</taxon>
        <taxon>Pseudomonadati</taxon>
        <taxon>Pseudomonadota</taxon>
        <taxon>Betaproteobacteria</taxon>
        <taxon>Burkholderiales</taxon>
        <taxon>Oxalobacteraceae</taxon>
        <taxon>Oxalobacter</taxon>
    </lineage>
</organism>